<dbReference type="CDD" id="cd02440">
    <property type="entry name" value="AdoMet_MTases"/>
    <property type="match status" value="1"/>
</dbReference>
<dbReference type="SUPFAM" id="SSF53335">
    <property type="entry name" value="S-adenosyl-L-methionine-dependent methyltransferases"/>
    <property type="match status" value="1"/>
</dbReference>
<protein>
    <submittedName>
        <fullName evidence="1">Methyltransferase</fullName>
    </submittedName>
</protein>
<reference evidence="1 2" key="1">
    <citation type="submission" date="2018-01" db="EMBL/GenBank/DDBJ databases">
        <authorList>
            <person name="Gaut B.S."/>
            <person name="Morton B.R."/>
            <person name="Clegg M.T."/>
            <person name="Duvall M.R."/>
        </authorList>
    </citation>
    <scope>NUCLEOTIDE SEQUENCE [LARGE SCALE GENOMIC DNA]</scope>
    <source>
        <strain evidence="1 2">HR-AV</strain>
    </source>
</reference>
<keyword evidence="1" id="KW-0808">Transferase</keyword>
<dbReference type="GO" id="GO:0008168">
    <property type="term" value="F:methyltransferase activity"/>
    <property type="evidence" value="ECO:0007669"/>
    <property type="project" value="UniProtKB-KW"/>
</dbReference>
<keyword evidence="1" id="KW-0489">Methyltransferase</keyword>
<dbReference type="AlphaFoldDB" id="A0A2S5A8T6"/>
<gene>
    <name evidence="1" type="ORF">C3K47_00080</name>
</gene>
<organism evidence="1 2">
    <name type="scientific">Solitalea longa</name>
    <dbReference type="NCBI Taxonomy" id="2079460"/>
    <lineage>
        <taxon>Bacteria</taxon>
        <taxon>Pseudomonadati</taxon>
        <taxon>Bacteroidota</taxon>
        <taxon>Sphingobacteriia</taxon>
        <taxon>Sphingobacteriales</taxon>
        <taxon>Sphingobacteriaceae</taxon>
        <taxon>Solitalea</taxon>
    </lineage>
</organism>
<dbReference type="Gene3D" id="3.40.50.150">
    <property type="entry name" value="Vaccinia Virus protein VP39"/>
    <property type="match status" value="1"/>
</dbReference>
<name>A0A2S5A8T6_9SPHI</name>
<dbReference type="PANTHER" id="PTHR43861">
    <property type="entry name" value="TRANS-ACONITATE 2-METHYLTRANSFERASE-RELATED"/>
    <property type="match status" value="1"/>
</dbReference>
<sequence>MEEILRSPINNNELAEFITATDYMVSGNDFSIKIDEETGLLVTTPRPKEEELGKYYDSKDYISHTDGNESFFEKIYNQVRNYTLKKKLKLVASKHAKGALLDVGCGTGAFLQTCLLAKWDVTGVEPDSKAATLAKAKVTVPIHSSLFEIALDGKQFDVITMWHVLEHVPDLNHTIDRLKSLLSPQGVLIIAVPNYNSYDALHYGRFWAAYDVPRHLYHFSQPSIKALFGNHDFELKETNSMVFDSFYISLLSEQYKTGRKKWFSAFLMGLESNIKAQQTGEYSSLIYVFNKMKG</sequence>
<accession>A0A2S5A8T6</accession>
<dbReference type="GO" id="GO:0032259">
    <property type="term" value="P:methylation"/>
    <property type="evidence" value="ECO:0007669"/>
    <property type="project" value="UniProtKB-KW"/>
</dbReference>
<dbReference type="InterPro" id="IPR029063">
    <property type="entry name" value="SAM-dependent_MTases_sf"/>
</dbReference>
<dbReference type="PANTHER" id="PTHR43861:SF6">
    <property type="entry name" value="METHYLTRANSFERASE TYPE 11"/>
    <property type="match status" value="1"/>
</dbReference>
<comment type="caution">
    <text evidence="1">The sequence shown here is derived from an EMBL/GenBank/DDBJ whole genome shotgun (WGS) entry which is preliminary data.</text>
</comment>
<dbReference type="Pfam" id="PF13489">
    <property type="entry name" value="Methyltransf_23"/>
    <property type="match status" value="1"/>
</dbReference>
<evidence type="ECO:0000313" key="1">
    <source>
        <dbReference type="EMBL" id="POY38936.1"/>
    </source>
</evidence>
<dbReference type="Proteomes" id="UP000236893">
    <property type="component" value="Unassembled WGS sequence"/>
</dbReference>
<dbReference type="OrthoDB" id="2370471at2"/>
<proteinExistence type="predicted"/>
<dbReference type="EMBL" id="PQVF01000001">
    <property type="protein sequence ID" value="POY38936.1"/>
    <property type="molecule type" value="Genomic_DNA"/>
</dbReference>
<keyword evidence="2" id="KW-1185">Reference proteome</keyword>
<dbReference type="RefSeq" id="WP_103787038.1">
    <property type="nucleotide sequence ID" value="NZ_PQVF01000001.1"/>
</dbReference>
<evidence type="ECO:0000313" key="2">
    <source>
        <dbReference type="Proteomes" id="UP000236893"/>
    </source>
</evidence>